<evidence type="ECO:0000313" key="3">
    <source>
        <dbReference type="Proteomes" id="UP001085076"/>
    </source>
</evidence>
<reference evidence="2" key="2">
    <citation type="journal article" date="2022" name="Hortic Res">
        <title>The genome of Dioscorea zingiberensis sheds light on the biosynthesis, origin and evolution of the medicinally important diosgenin saponins.</title>
        <authorList>
            <person name="Li Y."/>
            <person name="Tan C."/>
            <person name="Li Z."/>
            <person name="Guo J."/>
            <person name="Li S."/>
            <person name="Chen X."/>
            <person name="Wang C."/>
            <person name="Dai X."/>
            <person name="Yang H."/>
            <person name="Song W."/>
            <person name="Hou L."/>
            <person name="Xu J."/>
            <person name="Tong Z."/>
            <person name="Xu A."/>
            <person name="Yuan X."/>
            <person name="Wang W."/>
            <person name="Yang Q."/>
            <person name="Chen L."/>
            <person name="Sun Z."/>
            <person name="Wang K."/>
            <person name="Pan B."/>
            <person name="Chen J."/>
            <person name="Bao Y."/>
            <person name="Liu F."/>
            <person name="Qi X."/>
            <person name="Gang D.R."/>
            <person name="Wen J."/>
            <person name="Li J."/>
        </authorList>
    </citation>
    <scope>NUCLEOTIDE SEQUENCE</scope>
    <source>
        <strain evidence="2">Dzin_1.0</strain>
    </source>
</reference>
<accession>A0A9D5CBJ9</accession>
<dbReference type="OrthoDB" id="7486164at2759"/>
<evidence type="ECO:0000256" key="1">
    <source>
        <dbReference type="SAM" id="MobiDB-lite"/>
    </source>
</evidence>
<evidence type="ECO:0008006" key="4">
    <source>
        <dbReference type="Google" id="ProtNLM"/>
    </source>
</evidence>
<organism evidence="2 3">
    <name type="scientific">Dioscorea zingiberensis</name>
    <dbReference type="NCBI Taxonomy" id="325984"/>
    <lineage>
        <taxon>Eukaryota</taxon>
        <taxon>Viridiplantae</taxon>
        <taxon>Streptophyta</taxon>
        <taxon>Embryophyta</taxon>
        <taxon>Tracheophyta</taxon>
        <taxon>Spermatophyta</taxon>
        <taxon>Magnoliopsida</taxon>
        <taxon>Liliopsida</taxon>
        <taxon>Dioscoreales</taxon>
        <taxon>Dioscoreaceae</taxon>
        <taxon>Dioscorea</taxon>
    </lineage>
</organism>
<gene>
    <name evidence="2" type="ORF">J5N97_022866</name>
</gene>
<name>A0A9D5CBJ9_9LILI</name>
<evidence type="ECO:0000313" key="2">
    <source>
        <dbReference type="EMBL" id="KAJ0969989.1"/>
    </source>
</evidence>
<keyword evidence="3" id="KW-1185">Reference proteome</keyword>
<protein>
    <recommendedName>
        <fullName evidence="4">DUF4283 domain-containing protein</fullName>
    </recommendedName>
</protein>
<dbReference type="Proteomes" id="UP001085076">
    <property type="component" value="Miscellaneous, Linkage group lg06"/>
</dbReference>
<reference evidence="2" key="1">
    <citation type="submission" date="2021-03" db="EMBL/GenBank/DDBJ databases">
        <authorList>
            <person name="Li Z."/>
            <person name="Yang C."/>
        </authorList>
    </citation>
    <scope>NUCLEOTIDE SEQUENCE</scope>
    <source>
        <strain evidence="2">Dzin_1.0</strain>
        <tissue evidence="2">Leaf</tissue>
    </source>
</reference>
<sequence length="184" mass="20304">MASPALTLTFTPWTTNLYQPKKADGALRWVIVRNLPMFCWSVDSTARMLKPVGDLVHIGGQSGAYAEDIKVLLRIRRPRLLPCALHCSLVTLQHTYTVEMEPGQAPLPWDTCRGTEQAAATSILVDKSVEEPSEKTHNNPAISLNRRLEKGKAPISDVQVAPTILDGGRQRGLSIREPPESQQT</sequence>
<comment type="caution">
    <text evidence="2">The sequence shown here is derived from an EMBL/GenBank/DDBJ whole genome shotgun (WGS) entry which is preliminary data.</text>
</comment>
<feature type="region of interest" description="Disordered" evidence="1">
    <location>
        <begin position="158"/>
        <end position="184"/>
    </location>
</feature>
<dbReference type="AlphaFoldDB" id="A0A9D5CBJ9"/>
<dbReference type="EMBL" id="JAGGNH010000006">
    <property type="protein sequence ID" value="KAJ0969989.1"/>
    <property type="molecule type" value="Genomic_DNA"/>
</dbReference>
<proteinExistence type="predicted"/>